<dbReference type="Pfam" id="PF05368">
    <property type="entry name" value="NmrA"/>
    <property type="match status" value="1"/>
</dbReference>
<feature type="domain" description="NmrA-like" evidence="1">
    <location>
        <begin position="10"/>
        <end position="74"/>
    </location>
</feature>
<evidence type="ECO:0000313" key="2">
    <source>
        <dbReference type="EMBL" id="MBE1603403.1"/>
    </source>
</evidence>
<dbReference type="AlphaFoldDB" id="A0A927MR74"/>
<dbReference type="InterPro" id="IPR008030">
    <property type="entry name" value="NmrA-like"/>
</dbReference>
<evidence type="ECO:0000259" key="1">
    <source>
        <dbReference type="Pfam" id="PF05368"/>
    </source>
</evidence>
<dbReference type="Gene3D" id="3.40.50.720">
    <property type="entry name" value="NAD(P)-binding Rossmann-like Domain"/>
    <property type="match status" value="1"/>
</dbReference>
<dbReference type="Proteomes" id="UP000638648">
    <property type="component" value="Unassembled WGS sequence"/>
</dbReference>
<evidence type="ECO:0000313" key="3">
    <source>
        <dbReference type="Proteomes" id="UP000638648"/>
    </source>
</evidence>
<proteinExistence type="predicted"/>
<reference evidence="2" key="1">
    <citation type="submission" date="2020-10" db="EMBL/GenBank/DDBJ databases">
        <title>Sequencing the genomes of 1000 actinobacteria strains.</title>
        <authorList>
            <person name="Klenk H.-P."/>
        </authorList>
    </citation>
    <scope>NUCLEOTIDE SEQUENCE</scope>
    <source>
        <strain evidence="2">DSM 45354</strain>
    </source>
</reference>
<comment type="caution">
    <text evidence="2">The sequence shown here is derived from an EMBL/GenBank/DDBJ whole genome shotgun (WGS) entry which is preliminary data.</text>
</comment>
<dbReference type="EMBL" id="JADBEM010000001">
    <property type="protein sequence ID" value="MBE1603403.1"/>
    <property type="molecule type" value="Genomic_DNA"/>
</dbReference>
<dbReference type="SUPFAM" id="SSF51735">
    <property type="entry name" value="NAD(P)-binding Rossmann-fold domains"/>
    <property type="match status" value="1"/>
</dbReference>
<gene>
    <name evidence="2" type="ORF">HEB94_000251</name>
</gene>
<sequence length="133" mass="14152">MDGVLIHLFAPDVPVQLIAADDIGAFAALAFNHPAAYLGESLEIAGDELTPLQTVSLISSVLDREITYRQVPIDDAAGLGGDAARAFANRRGLWRADIPALRERHPDLLGFPAWLKRGGAARIEKLLTAAATA</sequence>
<protein>
    <submittedName>
        <fullName evidence="2">Uncharacterized protein YbjT (DUF2867 family)</fullName>
    </submittedName>
</protein>
<keyword evidence="3" id="KW-1185">Reference proteome</keyword>
<name>A0A927MR74_9ACTN</name>
<dbReference type="RefSeq" id="WP_337917433.1">
    <property type="nucleotide sequence ID" value="NZ_BAABJL010000064.1"/>
</dbReference>
<dbReference type="InterPro" id="IPR036291">
    <property type="entry name" value="NAD(P)-bd_dom_sf"/>
</dbReference>
<organism evidence="2 3">
    <name type="scientific">Actinopolymorpha pittospori</name>
    <dbReference type="NCBI Taxonomy" id="648752"/>
    <lineage>
        <taxon>Bacteria</taxon>
        <taxon>Bacillati</taxon>
        <taxon>Actinomycetota</taxon>
        <taxon>Actinomycetes</taxon>
        <taxon>Propionibacteriales</taxon>
        <taxon>Actinopolymorphaceae</taxon>
        <taxon>Actinopolymorpha</taxon>
    </lineage>
</organism>
<accession>A0A927MR74</accession>